<keyword evidence="3" id="KW-1185">Reference proteome</keyword>
<name>A0A0J7IWJ4_9FLAO</name>
<evidence type="ECO:0000313" key="2">
    <source>
        <dbReference type="EMBL" id="KMQ70176.1"/>
    </source>
</evidence>
<proteinExistence type="predicted"/>
<feature type="transmembrane region" description="Helical" evidence="1">
    <location>
        <begin position="25"/>
        <end position="43"/>
    </location>
</feature>
<organism evidence="2 3">
    <name type="scientific">Chryseobacterium koreense CCUG 49689</name>
    <dbReference type="NCBI Taxonomy" id="1304281"/>
    <lineage>
        <taxon>Bacteria</taxon>
        <taxon>Pseudomonadati</taxon>
        <taxon>Bacteroidota</taxon>
        <taxon>Flavobacteriia</taxon>
        <taxon>Flavobacteriales</taxon>
        <taxon>Weeksellaceae</taxon>
        <taxon>Chryseobacterium group</taxon>
        <taxon>Chryseobacterium</taxon>
    </lineage>
</organism>
<reference evidence="2 3" key="1">
    <citation type="journal article" date="2004" name="Int. J. Syst. Evol. Microbiol.">
        <title>Kaistella koreensis gen. nov., sp. nov., a novel member of the Chryseobacterium-Bergeyella-Riemerella branch.</title>
        <authorList>
            <person name="Kim M.K."/>
            <person name="Im W.T."/>
            <person name="Shin Y.K."/>
            <person name="Lim J.H."/>
            <person name="Kim S.H."/>
            <person name="Lee B.C."/>
            <person name="Park M.Y."/>
            <person name="Lee K.Y."/>
            <person name="Lee S.T."/>
        </authorList>
    </citation>
    <scope>NUCLEOTIDE SEQUENCE [LARGE SCALE GENOMIC DNA]</scope>
    <source>
        <strain evidence="2 3">CCUG 49689</strain>
    </source>
</reference>
<keyword evidence="1" id="KW-1133">Transmembrane helix</keyword>
<comment type="caution">
    <text evidence="2">The sequence shown here is derived from an EMBL/GenBank/DDBJ whole genome shotgun (WGS) entry which is preliminary data.</text>
</comment>
<dbReference type="EMBL" id="LFNG01000028">
    <property type="protein sequence ID" value="KMQ70176.1"/>
    <property type="molecule type" value="Genomic_DNA"/>
</dbReference>
<accession>A0A0J7IWJ4</accession>
<evidence type="ECO:0000313" key="3">
    <source>
        <dbReference type="Proteomes" id="UP000035900"/>
    </source>
</evidence>
<protein>
    <submittedName>
        <fullName evidence="2">Uncharacterized protein</fullName>
    </submittedName>
</protein>
<keyword evidence="1" id="KW-0812">Transmembrane</keyword>
<sequence length="184" mass="21802">MGCLFLGWETFVYLGISRNFTTNRTMSYLFIFVFSIFCFIIYLDRSYSHRIVRKELEKLAKFQSKICLKKFNVKCSTFTSGRKNLGFHYRKADLYFMEDAFIIVGFYTLFSKKIYRSILILTNEIELYKQVFNKADEITIPNQLNIKSSNGEVYIDFGKPSFTSTNVLIRLKYLSDFEKKLIKI</sequence>
<dbReference type="Proteomes" id="UP000035900">
    <property type="component" value="Unassembled WGS sequence"/>
</dbReference>
<dbReference type="PATRIC" id="fig|1304281.5.peg.2991"/>
<dbReference type="AlphaFoldDB" id="A0A0J7IWJ4"/>
<evidence type="ECO:0000256" key="1">
    <source>
        <dbReference type="SAM" id="Phobius"/>
    </source>
</evidence>
<keyword evidence="1" id="KW-0472">Membrane</keyword>
<gene>
    <name evidence="2" type="ORF">ACM44_13805</name>
</gene>